<evidence type="ECO:0000256" key="7">
    <source>
        <dbReference type="HAMAP-Rule" id="MF_00473"/>
    </source>
</evidence>
<dbReference type="Pfam" id="PF00342">
    <property type="entry name" value="PGI"/>
    <property type="match status" value="1"/>
</dbReference>
<keyword evidence="5 7" id="KW-0413">Isomerase</keyword>
<dbReference type="Gene3D" id="3.40.50.10490">
    <property type="entry name" value="Glucose-6-phosphate isomerase like protein, domain 1"/>
    <property type="match status" value="2"/>
</dbReference>
<evidence type="ECO:0000256" key="5">
    <source>
        <dbReference type="ARBA" id="ARBA00023235"/>
    </source>
</evidence>
<feature type="active site" evidence="7">
    <location>
        <position position="391"/>
    </location>
</feature>
<feature type="active site" evidence="7">
    <location>
        <position position="520"/>
    </location>
</feature>
<dbReference type="Proteomes" id="UP000175669">
    <property type="component" value="Unassembled WGS sequence"/>
</dbReference>
<dbReference type="HAMAP" id="MF_00473">
    <property type="entry name" value="G6P_isomerase"/>
    <property type="match status" value="1"/>
</dbReference>
<dbReference type="Gene3D" id="1.10.1390.10">
    <property type="match status" value="1"/>
</dbReference>
<dbReference type="CDD" id="cd05016">
    <property type="entry name" value="SIS_PGI_2"/>
    <property type="match status" value="1"/>
</dbReference>
<keyword evidence="3 7" id="KW-0312">Gluconeogenesis</keyword>
<keyword evidence="4 7" id="KW-0324">Glycolysis</keyword>
<dbReference type="PANTHER" id="PTHR11469:SF1">
    <property type="entry name" value="GLUCOSE-6-PHOSPHATE ISOMERASE"/>
    <property type="match status" value="1"/>
</dbReference>
<dbReference type="GO" id="GO:0048029">
    <property type="term" value="F:monosaccharide binding"/>
    <property type="evidence" value="ECO:0007669"/>
    <property type="project" value="TreeGrafter"/>
</dbReference>
<dbReference type="OrthoDB" id="140919at2"/>
<dbReference type="PANTHER" id="PTHR11469">
    <property type="entry name" value="GLUCOSE-6-PHOSPHATE ISOMERASE"/>
    <property type="match status" value="1"/>
</dbReference>
<evidence type="ECO:0000256" key="8">
    <source>
        <dbReference type="RuleBase" id="RU000612"/>
    </source>
</evidence>
<dbReference type="GO" id="GO:0097367">
    <property type="term" value="F:carbohydrate derivative binding"/>
    <property type="evidence" value="ECO:0007669"/>
    <property type="project" value="InterPro"/>
</dbReference>
<dbReference type="InterPro" id="IPR001672">
    <property type="entry name" value="G6P_Isomerase"/>
</dbReference>
<comment type="similarity">
    <text evidence="2 7 8">Belongs to the GPI family.</text>
</comment>
<dbReference type="InterPro" id="IPR035482">
    <property type="entry name" value="SIS_PGI_2"/>
</dbReference>
<dbReference type="InterPro" id="IPR023096">
    <property type="entry name" value="G6P_Isomerase_C"/>
</dbReference>
<dbReference type="PRINTS" id="PR00662">
    <property type="entry name" value="G6PISOMERASE"/>
</dbReference>
<keyword evidence="7" id="KW-0963">Cytoplasm</keyword>
<gene>
    <name evidence="7" type="primary">pgi</name>
    <name evidence="9" type="ORF">PHACT_06625</name>
</gene>
<dbReference type="GO" id="GO:0004347">
    <property type="term" value="F:glucose-6-phosphate isomerase activity"/>
    <property type="evidence" value="ECO:0007669"/>
    <property type="project" value="UniProtKB-UniRule"/>
</dbReference>
<reference evidence="10" key="1">
    <citation type="submission" date="2016-07" db="EMBL/GenBank/DDBJ databases">
        <authorList>
            <person name="Florea S."/>
            <person name="Webb J.S."/>
            <person name="Jaromczyk J."/>
            <person name="Schardl C.L."/>
        </authorList>
    </citation>
    <scope>NUCLEOTIDE SEQUENCE [LARGE SCALE GENOMIC DNA]</scope>
    <source>
        <strain evidence="10">KCTC 42131</strain>
    </source>
</reference>
<comment type="pathway">
    <text evidence="1 7 8">Carbohydrate degradation; glycolysis; D-glyceraldehyde 3-phosphate and glycerone phosphate from D-glucose: step 2/4.</text>
</comment>
<dbReference type="InterPro" id="IPR035476">
    <property type="entry name" value="SIS_PGI_1"/>
</dbReference>
<evidence type="ECO:0000256" key="3">
    <source>
        <dbReference type="ARBA" id="ARBA00022432"/>
    </source>
</evidence>
<dbReference type="GO" id="GO:0005829">
    <property type="term" value="C:cytosol"/>
    <property type="evidence" value="ECO:0007669"/>
    <property type="project" value="TreeGrafter"/>
</dbReference>
<dbReference type="InterPro" id="IPR046348">
    <property type="entry name" value="SIS_dom_sf"/>
</dbReference>
<dbReference type="GO" id="GO:0051156">
    <property type="term" value="P:glucose 6-phosphate metabolic process"/>
    <property type="evidence" value="ECO:0007669"/>
    <property type="project" value="TreeGrafter"/>
</dbReference>
<dbReference type="AlphaFoldDB" id="A0A1E8CKM1"/>
<comment type="caution">
    <text evidence="9">The sequence shown here is derived from an EMBL/GenBank/DDBJ whole genome shotgun (WGS) entry which is preliminary data.</text>
</comment>
<dbReference type="InterPro" id="IPR018189">
    <property type="entry name" value="Phosphoglucose_isomerase_CS"/>
</dbReference>
<feature type="active site" description="Proton donor" evidence="7">
    <location>
        <position position="360"/>
    </location>
</feature>
<evidence type="ECO:0000313" key="9">
    <source>
        <dbReference type="EMBL" id="OFE12852.1"/>
    </source>
</evidence>
<evidence type="ECO:0000256" key="2">
    <source>
        <dbReference type="ARBA" id="ARBA00006604"/>
    </source>
</evidence>
<keyword evidence="10" id="KW-1185">Reference proteome</keyword>
<dbReference type="STRING" id="1524254.PHACT_06625"/>
<name>A0A1E8CKM1_9GAMM</name>
<dbReference type="EMBL" id="MASR01000001">
    <property type="protein sequence ID" value="OFE12852.1"/>
    <property type="molecule type" value="Genomic_DNA"/>
</dbReference>
<evidence type="ECO:0000313" key="10">
    <source>
        <dbReference type="Proteomes" id="UP000175669"/>
    </source>
</evidence>
<proteinExistence type="inferred from homology"/>
<dbReference type="UniPathway" id="UPA00109">
    <property type="reaction ID" value="UER00181"/>
</dbReference>
<organism evidence="9 10">
    <name type="scientific">Pseudohongiella acticola</name>
    <dbReference type="NCBI Taxonomy" id="1524254"/>
    <lineage>
        <taxon>Bacteria</taxon>
        <taxon>Pseudomonadati</taxon>
        <taxon>Pseudomonadota</taxon>
        <taxon>Gammaproteobacteria</taxon>
        <taxon>Pseudomonadales</taxon>
        <taxon>Pseudohongiellaceae</taxon>
        <taxon>Pseudohongiella</taxon>
    </lineage>
</organism>
<dbReference type="UniPathway" id="UPA00138"/>
<evidence type="ECO:0000256" key="1">
    <source>
        <dbReference type="ARBA" id="ARBA00004926"/>
    </source>
</evidence>
<dbReference type="SUPFAM" id="SSF53697">
    <property type="entry name" value="SIS domain"/>
    <property type="match status" value="1"/>
</dbReference>
<dbReference type="EC" id="5.3.1.9" evidence="7"/>
<evidence type="ECO:0000256" key="4">
    <source>
        <dbReference type="ARBA" id="ARBA00023152"/>
    </source>
</evidence>
<dbReference type="PROSITE" id="PS00174">
    <property type="entry name" value="P_GLUCOSE_ISOMERASE_2"/>
    <property type="match status" value="1"/>
</dbReference>
<sequence>MADSTMVRALQTEAWRQLQAHQSQLSNSGTRITELFAQDPQRSATLGLTCGNIHVDFSKHLLTTQTLMLLVQLAEAVDLPQAITDLFRGDAVNNTECRPALHMALRGLDVETHPDIKPDVDDALARMQTLVDAVHSGTWRGYSGKIIRDVVNIGIGGSDLGPAMVTRALRANHLDGIRSHFVSNVDPAHLSNCLSQLNPETTLFVVASKSFGTLETMQNAGQARRWLIAAADDQEQVRVNLHKHFIAVSANKQAAVDFGIEASQVFPVWDWVGGRFSLWSAIGLPIAMAVGMPRFRELLAGAELVDQHVATTPLASNVPVLMGLLAVWYRNFWDAGSHAVLPYAQDLELLPGFLQQLEMESLGKSVDRDGEAVAISTGPVIWGSAGTNGQHSFHQLLHQGTGFVPADFIAIASPSVADNLQQHQHLLANCFSQSRALMEGKTSQQAEQELLGAGEDGARAASLAKHKAVPGNRPSTTFLLDNLNAFNLGSLIALYEHKVFVQSVAWNINAFDQWGVEIGKQLSASAFAALNGDEAAAQTLDPSSQALIGLCLRQAGSTT</sequence>
<comment type="function">
    <text evidence="7">Catalyzes the reversible isomerization of glucose-6-phosphate to fructose-6-phosphate.</text>
</comment>
<dbReference type="PROSITE" id="PS00765">
    <property type="entry name" value="P_GLUCOSE_ISOMERASE_1"/>
    <property type="match status" value="1"/>
</dbReference>
<dbReference type="PROSITE" id="PS51463">
    <property type="entry name" value="P_GLUCOSE_ISOMERASE_3"/>
    <property type="match status" value="1"/>
</dbReference>
<accession>A0A1E8CKM1</accession>
<dbReference type="GO" id="GO:0006094">
    <property type="term" value="P:gluconeogenesis"/>
    <property type="evidence" value="ECO:0007669"/>
    <property type="project" value="UniProtKB-UniRule"/>
</dbReference>
<comment type="pathway">
    <text evidence="7">Carbohydrate biosynthesis; gluconeogenesis.</text>
</comment>
<dbReference type="RefSeq" id="WP_070116461.1">
    <property type="nucleotide sequence ID" value="NZ_MASR01000001.1"/>
</dbReference>
<comment type="subcellular location">
    <subcellularLocation>
        <location evidence="7">Cytoplasm</location>
    </subcellularLocation>
</comment>
<dbReference type="GO" id="GO:0006096">
    <property type="term" value="P:glycolytic process"/>
    <property type="evidence" value="ECO:0007669"/>
    <property type="project" value="UniProtKB-UniRule"/>
</dbReference>
<dbReference type="CDD" id="cd05015">
    <property type="entry name" value="SIS_PGI_1"/>
    <property type="match status" value="1"/>
</dbReference>
<evidence type="ECO:0000256" key="6">
    <source>
        <dbReference type="ARBA" id="ARBA00029321"/>
    </source>
</evidence>
<comment type="catalytic activity">
    <reaction evidence="6 7 8">
        <text>alpha-D-glucose 6-phosphate = beta-D-fructose 6-phosphate</text>
        <dbReference type="Rhea" id="RHEA:11816"/>
        <dbReference type="ChEBI" id="CHEBI:57634"/>
        <dbReference type="ChEBI" id="CHEBI:58225"/>
        <dbReference type="EC" id="5.3.1.9"/>
    </reaction>
</comment>
<dbReference type="NCBIfam" id="NF001211">
    <property type="entry name" value="PRK00179.1"/>
    <property type="match status" value="1"/>
</dbReference>
<protein>
    <recommendedName>
        <fullName evidence="7">Glucose-6-phosphate isomerase</fullName>
        <shortName evidence="7">GPI</shortName>
        <ecNumber evidence="7">5.3.1.9</ecNumber>
    </recommendedName>
    <alternativeName>
        <fullName evidence="7">Phosphoglucose isomerase</fullName>
        <shortName evidence="7">PGI</shortName>
    </alternativeName>
    <alternativeName>
        <fullName evidence="7">Phosphohexose isomerase</fullName>
        <shortName evidence="7">PHI</shortName>
    </alternativeName>
</protein>